<evidence type="ECO:0000259" key="2">
    <source>
        <dbReference type="Pfam" id="PF11160"/>
    </source>
</evidence>
<feature type="domain" description="Hypervirulence associated protein TUDOR" evidence="2">
    <location>
        <begin position="2"/>
        <end position="60"/>
    </location>
</feature>
<name>A0A810MV21_9ACTN</name>
<feature type="region of interest" description="Disordered" evidence="1">
    <location>
        <begin position="1"/>
        <end position="65"/>
    </location>
</feature>
<gene>
    <name evidence="3" type="ORF">Prubr_02960</name>
</gene>
<feature type="compositionally biased region" description="Basic and acidic residues" evidence="1">
    <location>
        <begin position="40"/>
        <end position="65"/>
    </location>
</feature>
<dbReference type="InterPro" id="IPR021331">
    <property type="entry name" value="Hva1_TUDOR"/>
</dbReference>
<proteinExistence type="predicted"/>
<evidence type="ECO:0000313" key="4">
    <source>
        <dbReference type="Proteomes" id="UP000680866"/>
    </source>
</evidence>
<keyword evidence="4" id="KW-1185">Reference proteome</keyword>
<dbReference type="AlphaFoldDB" id="A0A810MV21"/>
<accession>A0A810MV21</accession>
<dbReference type="KEGG" id="pry:Prubr_02960"/>
<organism evidence="3 4">
    <name type="scientific">Polymorphospora rubra</name>
    <dbReference type="NCBI Taxonomy" id="338584"/>
    <lineage>
        <taxon>Bacteria</taxon>
        <taxon>Bacillati</taxon>
        <taxon>Actinomycetota</taxon>
        <taxon>Actinomycetes</taxon>
        <taxon>Micromonosporales</taxon>
        <taxon>Micromonosporaceae</taxon>
        <taxon>Polymorphospora</taxon>
    </lineage>
</organism>
<dbReference type="EMBL" id="AP023359">
    <property type="protein sequence ID" value="BCJ63275.1"/>
    <property type="molecule type" value="Genomic_DNA"/>
</dbReference>
<dbReference type="Proteomes" id="UP000680866">
    <property type="component" value="Chromosome"/>
</dbReference>
<protein>
    <recommendedName>
        <fullName evidence="2">Hypervirulence associated protein TUDOR domain-containing protein</fullName>
    </recommendedName>
</protein>
<sequence length="65" mass="7273">MGDRVSWRSHGVTVHGTVEEEIDERTEAAGRTVAATPEDPQFRVRSDRSGRDAVHRPESLGREDD</sequence>
<dbReference type="Pfam" id="PF11160">
    <property type="entry name" value="Hva1_TUDOR"/>
    <property type="match status" value="1"/>
</dbReference>
<reference evidence="3" key="1">
    <citation type="submission" date="2020-08" db="EMBL/GenBank/DDBJ databases">
        <title>Whole genome shotgun sequence of Polymorphospora rubra NBRC 101157.</title>
        <authorList>
            <person name="Komaki H."/>
            <person name="Tamura T."/>
        </authorList>
    </citation>
    <scope>NUCLEOTIDE SEQUENCE</scope>
    <source>
        <strain evidence="3">NBRC 101157</strain>
    </source>
</reference>
<evidence type="ECO:0000256" key="1">
    <source>
        <dbReference type="SAM" id="MobiDB-lite"/>
    </source>
</evidence>
<evidence type="ECO:0000313" key="3">
    <source>
        <dbReference type="EMBL" id="BCJ63275.1"/>
    </source>
</evidence>
<dbReference type="Gene3D" id="2.30.30.1060">
    <property type="match status" value="1"/>
</dbReference>